<dbReference type="EMBL" id="CP016346">
    <property type="protein sequence ID" value="ANQ14342.1"/>
    <property type="molecule type" value="Genomic_DNA"/>
</dbReference>
<dbReference type="AlphaFoldDB" id="A0AAN0Y646"/>
<dbReference type="KEGG" id="vna:PN96_20925"/>
<dbReference type="NCBIfam" id="TIGR01730">
    <property type="entry name" value="RND_mfp"/>
    <property type="match status" value="1"/>
</dbReference>
<gene>
    <name evidence="3" type="ORF">BA890_16420</name>
</gene>
<dbReference type="GO" id="GO:1990281">
    <property type="term" value="C:efflux pump complex"/>
    <property type="evidence" value="ECO:0007669"/>
    <property type="project" value="TreeGrafter"/>
</dbReference>
<feature type="domain" description="Multidrug resistance protein MdtA-like C-terminal permuted SH3" evidence="2">
    <location>
        <begin position="281"/>
        <end position="337"/>
    </location>
</feature>
<dbReference type="PANTHER" id="PTHR30469">
    <property type="entry name" value="MULTIDRUG RESISTANCE PROTEIN MDTA"/>
    <property type="match status" value="1"/>
</dbReference>
<evidence type="ECO:0000256" key="1">
    <source>
        <dbReference type="ARBA" id="ARBA00009477"/>
    </source>
</evidence>
<name>A0AAN0Y646_VIBNA</name>
<proteinExistence type="inferred from homology"/>
<dbReference type="PANTHER" id="PTHR30469:SF20">
    <property type="entry name" value="EFFLUX RND TRANSPORTER PERIPLASMIC ADAPTOR SUBUNIT"/>
    <property type="match status" value="1"/>
</dbReference>
<comment type="similarity">
    <text evidence="1">Belongs to the membrane fusion protein (MFP) (TC 8.A.1) family.</text>
</comment>
<dbReference type="InterPro" id="IPR058627">
    <property type="entry name" value="MdtA-like_C"/>
</dbReference>
<dbReference type="Gene3D" id="1.10.287.470">
    <property type="entry name" value="Helix hairpin bin"/>
    <property type="match status" value="1"/>
</dbReference>
<evidence type="ECO:0000259" key="2">
    <source>
        <dbReference type="Pfam" id="PF25967"/>
    </source>
</evidence>
<dbReference type="PROSITE" id="PS51257">
    <property type="entry name" value="PROKAR_LIPOPROTEIN"/>
    <property type="match status" value="1"/>
</dbReference>
<dbReference type="GeneID" id="70915307"/>
<sequence>MKGKLFTVSAIALAVLTGCQGDTQKASEHSLYVSSVSVGAPVKSQFRAFKGIVVPAEQTPIAFRLAGEIQHVLVKAGDVVKQGQMLAKLDDSQEKQAINDAEAQYTLAIRQLKRGTDLYDRQMISKAELDELTANKELAEANFYSATNQLNYTRLFAPFSGKVSDVYKERFEQVGAGETVLNLYQNNMVYVRIELSDNVLALVNPNTENVNYKPSATFSGDTKSYLLDYLEYTSEPNANTQTYEMYLTMPQPEKEILPGTSVSVMVDMVEAGITSIDGYSIPVTALQAGSHSNEFFVWKMKDGNVTKVPVAVSQVNGQGAIVSSGVSSGDVLVNSNLRKLREGKHVEVVEKGQQ</sequence>
<evidence type="ECO:0000313" key="4">
    <source>
        <dbReference type="Proteomes" id="UP000092741"/>
    </source>
</evidence>
<dbReference type="Pfam" id="PF25967">
    <property type="entry name" value="RND-MFP_C"/>
    <property type="match status" value="1"/>
</dbReference>
<dbReference type="InterPro" id="IPR006143">
    <property type="entry name" value="RND_pump_MFP"/>
</dbReference>
<accession>A0AAN0Y646</accession>
<dbReference type="RefSeq" id="WP_020334940.1">
    <property type="nucleotide sequence ID" value="NZ_ATFJ01000032.1"/>
</dbReference>
<reference evidence="3 4" key="1">
    <citation type="submission" date="2016-07" db="EMBL/GenBank/DDBJ databases">
        <title>Developing Vibrio natriegens as a novel, fast-growing host for biotechnology.</title>
        <authorList>
            <person name="Weinstock M.T."/>
            <person name="Hesek E.D."/>
            <person name="Wilson C.M."/>
            <person name="Gibson D.G."/>
        </authorList>
    </citation>
    <scope>NUCLEOTIDE SEQUENCE [LARGE SCALE GENOMIC DNA]</scope>
    <source>
        <strain evidence="3 4">ATCC 14048</strain>
    </source>
</reference>
<dbReference type="GO" id="GO:0015562">
    <property type="term" value="F:efflux transmembrane transporter activity"/>
    <property type="evidence" value="ECO:0007669"/>
    <property type="project" value="TreeGrafter"/>
</dbReference>
<protein>
    <submittedName>
        <fullName evidence="3">Efflux transporter periplasmic adaptor subunit</fullName>
    </submittedName>
</protein>
<keyword evidence="4" id="KW-1185">Reference proteome</keyword>
<dbReference type="Proteomes" id="UP000092741">
    <property type="component" value="Chromosome 2"/>
</dbReference>
<evidence type="ECO:0000313" key="3">
    <source>
        <dbReference type="EMBL" id="ANQ14342.1"/>
    </source>
</evidence>
<dbReference type="Gene3D" id="2.40.30.170">
    <property type="match status" value="1"/>
</dbReference>
<dbReference type="Gene3D" id="2.40.420.20">
    <property type="match status" value="1"/>
</dbReference>
<organism evidence="3 4">
    <name type="scientific">Vibrio natriegens NBRC 15636 = ATCC 14048 = DSM 759</name>
    <dbReference type="NCBI Taxonomy" id="1219067"/>
    <lineage>
        <taxon>Bacteria</taxon>
        <taxon>Pseudomonadati</taxon>
        <taxon>Pseudomonadota</taxon>
        <taxon>Gammaproteobacteria</taxon>
        <taxon>Vibrionales</taxon>
        <taxon>Vibrionaceae</taxon>
        <taxon>Vibrio</taxon>
    </lineage>
</organism>
<dbReference type="SUPFAM" id="SSF111369">
    <property type="entry name" value="HlyD-like secretion proteins"/>
    <property type="match status" value="1"/>
</dbReference>
<dbReference type="Gene3D" id="2.40.50.100">
    <property type="match status" value="1"/>
</dbReference>